<keyword evidence="1" id="KW-0812">Transmembrane</keyword>
<dbReference type="Proteomes" id="UP000535020">
    <property type="component" value="Unassembled WGS sequence"/>
</dbReference>
<evidence type="ECO:0000313" key="3">
    <source>
        <dbReference type="Proteomes" id="UP000535020"/>
    </source>
</evidence>
<comment type="caution">
    <text evidence="2">The sequence shown here is derived from an EMBL/GenBank/DDBJ whole genome shotgun (WGS) entry which is preliminary data.</text>
</comment>
<protein>
    <submittedName>
        <fullName evidence="2">DUF2975 domain-containing protein</fullName>
    </submittedName>
</protein>
<dbReference type="EMBL" id="JACBJI010000003">
    <property type="protein sequence ID" value="NYA70775.1"/>
    <property type="molecule type" value="Genomic_DNA"/>
</dbReference>
<feature type="transmembrane region" description="Helical" evidence="1">
    <location>
        <begin position="101"/>
        <end position="122"/>
    </location>
</feature>
<feature type="transmembrane region" description="Helical" evidence="1">
    <location>
        <begin position="142"/>
        <end position="164"/>
    </location>
</feature>
<keyword evidence="1" id="KW-0472">Membrane</keyword>
<proteinExistence type="predicted"/>
<dbReference type="RefSeq" id="WP_176005601.1">
    <property type="nucleotide sequence ID" value="NZ_JABWMI010000010.1"/>
</dbReference>
<sequence>MKTSTKKILNVLHVLAWICFIGVLFEAGSFLFNMIYSVGFQPLAADYFNLEGVLALGKSVFCFLLTLTTVAAVLKALAMYRIIKIFTEKKLNFKAPFNKEFGRFIFALSYFSLAIGFVAFLTAEYVESIQKQNVFVPSLQRLRVAGSDVWVFMGATLYVIALIFKRGVEMQEESELTI</sequence>
<name>A0A7Y8Y3S9_9FLAO</name>
<keyword evidence="3" id="KW-1185">Reference proteome</keyword>
<accession>A0A7Y8Y3S9</accession>
<evidence type="ECO:0000313" key="2">
    <source>
        <dbReference type="EMBL" id="NYA70775.1"/>
    </source>
</evidence>
<gene>
    <name evidence="2" type="ORF">HZF10_07595</name>
</gene>
<evidence type="ECO:0000256" key="1">
    <source>
        <dbReference type="SAM" id="Phobius"/>
    </source>
</evidence>
<organism evidence="2 3">
    <name type="scientific">Flavobacterium agri</name>
    <dbReference type="NCBI Taxonomy" id="2743471"/>
    <lineage>
        <taxon>Bacteria</taxon>
        <taxon>Pseudomonadati</taxon>
        <taxon>Bacteroidota</taxon>
        <taxon>Flavobacteriia</taxon>
        <taxon>Flavobacteriales</taxon>
        <taxon>Flavobacteriaceae</taxon>
        <taxon>Flavobacterium</taxon>
    </lineage>
</organism>
<keyword evidence="1" id="KW-1133">Transmembrane helix</keyword>
<feature type="transmembrane region" description="Helical" evidence="1">
    <location>
        <begin position="56"/>
        <end position="80"/>
    </location>
</feature>
<reference evidence="2 3" key="1">
    <citation type="submission" date="2020-07" db="EMBL/GenBank/DDBJ databases">
        <authorList>
            <person name="Sun Q."/>
        </authorList>
    </citation>
    <scope>NUCLEOTIDE SEQUENCE [LARGE SCALE GENOMIC DNA]</scope>
    <source>
        <strain evidence="2 3">MAH-1</strain>
    </source>
</reference>
<feature type="transmembrane region" description="Helical" evidence="1">
    <location>
        <begin position="12"/>
        <end position="36"/>
    </location>
</feature>
<dbReference type="AlphaFoldDB" id="A0A7Y8Y3S9"/>